<evidence type="ECO:0008006" key="3">
    <source>
        <dbReference type="Google" id="ProtNLM"/>
    </source>
</evidence>
<dbReference type="EMBL" id="NJBO01000003">
    <property type="protein sequence ID" value="TKJ43636.1"/>
    <property type="molecule type" value="Genomic_DNA"/>
</dbReference>
<reference evidence="1 2" key="1">
    <citation type="submission" date="2017-06" db="EMBL/GenBank/DDBJ databases">
        <title>Novel microbial phyla capable of carbon fixation and sulfur reduction in deep-sea sediments.</title>
        <authorList>
            <person name="Huang J."/>
            <person name="Baker B."/>
            <person name="Wang Y."/>
        </authorList>
    </citation>
    <scope>NUCLEOTIDE SEQUENCE [LARGE SCALE GENOMIC DNA]</scope>
    <source>
        <strain evidence="1">B3_TA06</strain>
    </source>
</reference>
<sequence length="253" mass="28917">MKLFLDTTVQMNRYLGKQKTKKKIRKKINQSTSCTASNYVLGEYRWTIVKDAAIFLNLLKSSNSINEAVNRLPSYNRRTERVTKKILGPVMEELRNSAPNRPMSELKEALQERVEYLLDWLLDYYFWVRIDRDSFVKSPECVDARIEPSASEKISCPLTKPPPCDIEDFWSRHKAELKSLAHNLPDSLSKFKSPAASILRNPEKAHGKKCRYILGDAIIATQCPKGYRVFTTNTGDFQPICQAVGKSTPIGLK</sequence>
<proteinExistence type="predicted"/>
<organism evidence="1 2">
    <name type="scientific">candidate division TA06 bacterium B3_TA06</name>
    <dbReference type="NCBI Taxonomy" id="2012487"/>
    <lineage>
        <taxon>Bacteria</taxon>
        <taxon>Bacteria division TA06</taxon>
    </lineage>
</organism>
<dbReference type="Proteomes" id="UP000317778">
    <property type="component" value="Unassembled WGS sequence"/>
</dbReference>
<gene>
    <name evidence="1" type="ORF">CEE36_02840</name>
</gene>
<protein>
    <recommendedName>
        <fullName evidence="3">PIN domain-containing protein</fullName>
    </recommendedName>
</protein>
<name>A0A532V8Z5_UNCT6</name>
<evidence type="ECO:0000313" key="2">
    <source>
        <dbReference type="Proteomes" id="UP000317778"/>
    </source>
</evidence>
<dbReference type="AlphaFoldDB" id="A0A532V8Z5"/>
<evidence type="ECO:0000313" key="1">
    <source>
        <dbReference type="EMBL" id="TKJ43636.1"/>
    </source>
</evidence>
<accession>A0A532V8Z5</accession>
<comment type="caution">
    <text evidence="1">The sequence shown here is derived from an EMBL/GenBank/DDBJ whole genome shotgun (WGS) entry which is preliminary data.</text>
</comment>